<evidence type="ECO:0000313" key="2">
    <source>
        <dbReference type="EMBL" id="MCL2915117.1"/>
    </source>
</evidence>
<sequence>MPQILVKYRRLQQFGRISLHYFSLWTMAAYLVLQPPAILAVKAGNLDVIDPLIFIIRRKEGANSRCLPGSVRLLCRKERKLESAINFEPVIHINMP</sequence>
<name>A0ABT0N9G7_9GAMM</name>
<comment type="caution">
    <text evidence="2">The sequence shown here is derived from an EMBL/GenBank/DDBJ whole genome shotgun (WGS) entry which is preliminary data.</text>
</comment>
<evidence type="ECO:0000256" key="1">
    <source>
        <dbReference type="SAM" id="Phobius"/>
    </source>
</evidence>
<feature type="transmembrane region" description="Helical" evidence="1">
    <location>
        <begin position="21"/>
        <end position="41"/>
    </location>
</feature>
<keyword evidence="3" id="KW-1185">Reference proteome</keyword>
<dbReference type="RefSeq" id="WP_249249713.1">
    <property type="nucleotide sequence ID" value="NZ_JAKIKT010000006.1"/>
</dbReference>
<dbReference type="EMBL" id="JAKIKT010000006">
    <property type="protein sequence ID" value="MCL2915117.1"/>
    <property type="molecule type" value="Genomic_DNA"/>
</dbReference>
<reference evidence="2 3" key="1">
    <citation type="submission" date="2022-01" db="EMBL/GenBank/DDBJ databases">
        <title>Whole genome-based taxonomy of the Shewanellaceae.</title>
        <authorList>
            <person name="Martin-Rodriguez A.J."/>
        </authorList>
    </citation>
    <scope>NUCLEOTIDE SEQUENCE [LARGE SCALE GENOMIC DNA]</scope>
    <source>
        <strain evidence="2 3">DSM 21332</strain>
    </source>
</reference>
<evidence type="ECO:0000313" key="3">
    <source>
        <dbReference type="Proteomes" id="UP001202831"/>
    </source>
</evidence>
<keyword evidence="1" id="KW-0812">Transmembrane</keyword>
<gene>
    <name evidence="2" type="ORF">L2725_15255</name>
</gene>
<proteinExistence type="predicted"/>
<keyword evidence="1" id="KW-1133">Transmembrane helix</keyword>
<dbReference type="Proteomes" id="UP001202831">
    <property type="component" value="Unassembled WGS sequence"/>
</dbReference>
<keyword evidence="1" id="KW-0472">Membrane</keyword>
<protein>
    <submittedName>
        <fullName evidence="2">Uncharacterized protein</fullName>
    </submittedName>
</protein>
<organism evidence="2 3">
    <name type="scientific">Shewanella corallii</name>
    <dbReference type="NCBI Taxonomy" id="560080"/>
    <lineage>
        <taxon>Bacteria</taxon>
        <taxon>Pseudomonadati</taxon>
        <taxon>Pseudomonadota</taxon>
        <taxon>Gammaproteobacteria</taxon>
        <taxon>Alteromonadales</taxon>
        <taxon>Shewanellaceae</taxon>
        <taxon>Shewanella</taxon>
    </lineage>
</organism>
<accession>A0ABT0N9G7</accession>